<dbReference type="InterPro" id="IPR029069">
    <property type="entry name" value="HotDog_dom_sf"/>
</dbReference>
<dbReference type="EMBL" id="UOGL01000115">
    <property type="protein sequence ID" value="VAX37351.1"/>
    <property type="molecule type" value="Genomic_DNA"/>
</dbReference>
<proteinExistence type="predicted"/>
<reference evidence="2" key="1">
    <citation type="submission" date="2018-06" db="EMBL/GenBank/DDBJ databases">
        <authorList>
            <person name="Zhirakovskaya E."/>
        </authorList>
    </citation>
    <scope>NUCLEOTIDE SEQUENCE</scope>
</reference>
<dbReference type="AlphaFoldDB" id="A0A3B1DES0"/>
<evidence type="ECO:0000313" key="2">
    <source>
        <dbReference type="EMBL" id="VAX37351.1"/>
    </source>
</evidence>
<dbReference type="Gene3D" id="3.10.129.10">
    <property type="entry name" value="Hotdog Thioesterase"/>
    <property type="match status" value="1"/>
</dbReference>
<dbReference type="SUPFAM" id="SSF54637">
    <property type="entry name" value="Thioesterase/thiol ester dehydrase-isomerase"/>
    <property type="match status" value="1"/>
</dbReference>
<sequence>MRFALIDRITSIERGKSITAVKNVSMAEEYLADHFPGFPILPGVLMIETLVQAGAWLMRYSEDFKYSAVLLKQSKAVRFNNFVQPGKTLTVSLNVHKWDGNECTFKALGTVDGKSAVNARLVLEQFNVADAGDELIISEQYRIDEMKKMFHQIWTDDNN</sequence>
<dbReference type="GO" id="GO:0019171">
    <property type="term" value="F:(3R)-hydroxyacyl-[acyl-carrier-protein] dehydratase activity"/>
    <property type="evidence" value="ECO:0007669"/>
    <property type="project" value="UniProtKB-EC"/>
</dbReference>
<dbReference type="InterPro" id="IPR013114">
    <property type="entry name" value="FabA_FabZ"/>
</dbReference>
<protein>
    <submittedName>
        <fullName evidence="2">3-hydroxyacyl-[acyl-carrier-protein] dehydratase, FabZ form</fullName>
        <ecNumber evidence="2">4.2.1.59</ecNumber>
    </submittedName>
</protein>
<dbReference type="Pfam" id="PF07977">
    <property type="entry name" value="FabA"/>
    <property type="match status" value="1"/>
</dbReference>
<keyword evidence="1 2" id="KW-0456">Lyase</keyword>
<accession>A0A3B1DES0</accession>
<name>A0A3B1DES0_9ZZZZ</name>
<organism evidence="2">
    <name type="scientific">hydrothermal vent metagenome</name>
    <dbReference type="NCBI Taxonomy" id="652676"/>
    <lineage>
        <taxon>unclassified sequences</taxon>
        <taxon>metagenomes</taxon>
        <taxon>ecological metagenomes</taxon>
    </lineage>
</organism>
<dbReference type="PANTHER" id="PTHR30272:SF1">
    <property type="entry name" value="3-HYDROXYACYL-[ACYL-CARRIER-PROTEIN] DEHYDRATASE"/>
    <property type="match status" value="1"/>
</dbReference>
<dbReference type="EC" id="4.2.1.59" evidence="2"/>
<evidence type="ECO:0000256" key="1">
    <source>
        <dbReference type="ARBA" id="ARBA00023239"/>
    </source>
</evidence>
<dbReference type="PANTHER" id="PTHR30272">
    <property type="entry name" value="3-HYDROXYACYL-[ACYL-CARRIER-PROTEIN] DEHYDRATASE"/>
    <property type="match status" value="1"/>
</dbReference>
<gene>
    <name evidence="2" type="ORF">MNBD_PLANCTO02-2164</name>
</gene>
<dbReference type="CDD" id="cd01288">
    <property type="entry name" value="FabZ"/>
    <property type="match status" value="1"/>
</dbReference>